<evidence type="ECO:0000256" key="5">
    <source>
        <dbReference type="ARBA" id="ARBA00023104"/>
    </source>
</evidence>
<accession>A0A514D8C6</accession>
<gene>
    <name evidence="8" type="ORF">H2RhizoLitter493893_000004</name>
</gene>
<comment type="similarity">
    <text evidence="7">Belongs to the Leviviricetes maturation protein family.</text>
</comment>
<dbReference type="GO" id="GO:0044423">
    <property type="term" value="C:virion component"/>
    <property type="evidence" value="ECO:0007669"/>
    <property type="project" value="UniProtKB-KW"/>
</dbReference>
<keyword evidence="3" id="KW-1161">Viral attachment to host cell</keyword>
<dbReference type="Pfam" id="PF03863">
    <property type="entry name" value="Phage_mat-A"/>
    <property type="match status" value="1"/>
</dbReference>
<keyword evidence="6" id="KW-1160">Virus entry into host cell</keyword>
<evidence type="ECO:0000256" key="6">
    <source>
        <dbReference type="ARBA" id="ARBA00023296"/>
    </source>
</evidence>
<evidence type="ECO:0000256" key="2">
    <source>
        <dbReference type="ARBA" id="ARBA00022581"/>
    </source>
</evidence>
<sequence length="396" mass="43556">MTSEFYSLTIPGHELYRTWDNSTNPFPGRVYWDTPRSVGSGYLSRNSGKTPGFALLRSTGKLPQNAFSFSEYLRTDLVGYNESWTRNAFGLVAYARTEGRVASFTGSVPSFLPLASLMEANVRAKLMDKLRDSDIDIGTFAGEFKETAHMFLTFARALVLAVKAARRRDMKGVAYALGIKPESAKDFANAWLMIKYGVQPFVSDILGASKALEKGLQKERYYLIHAGTVFEDTITDVVGVSNSGSGRIETIWTYKVQVGGRVKYSISNAKVSTLASLGLLNPLAVGWELTKLSFVFDWAIGIGSWLGQLDVTSGKSFDNGSLTTYISKKATQSWDQCWIGASGDYGSNTQASASYSDVSVTRTPLASWPINFVPAFKDPRSLSHIVTALSLLRQRY</sequence>
<comment type="subcellular location">
    <subcellularLocation>
        <location evidence="1">Virion</location>
    </subcellularLocation>
</comment>
<keyword evidence="5" id="KW-1175">Viral attachment to host cell pilus</keyword>
<reference evidence="8" key="1">
    <citation type="submission" date="2019-05" db="EMBL/GenBank/DDBJ databases">
        <title>Metatranscriptomic reconstruction reveals RNA viruses with the potential to shape carbon cycling in soil.</title>
        <authorList>
            <person name="Starr E.P."/>
            <person name="Nuccio E."/>
            <person name="Pett-Ridge J."/>
            <person name="Banfield J.F."/>
            <person name="Firestone M.K."/>
        </authorList>
    </citation>
    <scope>NUCLEOTIDE SEQUENCE</scope>
    <source>
        <strain evidence="8">H2_Rhizo_Litter_49_scaffold_3893</strain>
    </source>
</reference>
<dbReference type="EMBL" id="MN035093">
    <property type="protein sequence ID" value="QDH89869.1"/>
    <property type="molecule type" value="Genomic_RNA"/>
</dbReference>
<proteinExistence type="inferred from homology"/>
<evidence type="ECO:0008006" key="9">
    <source>
        <dbReference type="Google" id="ProtNLM"/>
    </source>
</evidence>
<name>A0A514D8C6_9VIRU</name>
<dbReference type="GO" id="GO:0039666">
    <property type="term" value="P:virion attachment to host cell pilus"/>
    <property type="evidence" value="ECO:0007669"/>
    <property type="project" value="UniProtKB-KW"/>
</dbReference>
<evidence type="ECO:0000256" key="3">
    <source>
        <dbReference type="ARBA" id="ARBA00022804"/>
    </source>
</evidence>
<keyword evidence="4" id="KW-0946">Virion</keyword>
<evidence type="ECO:0000256" key="7">
    <source>
        <dbReference type="ARBA" id="ARBA00035110"/>
    </source>
</evidence>
<evidence type="ECO:0000256" key="1">
    <source>
        <dbReference type="ARBA" id="ARBA00004328"/>
    </source>
</evidence>
<evidence type="ECO:0000256" key="4">
    <source>
        <dbReference type="ARBA" id="ARBA00022844"/>
    </source>
</evidence>
<organism evidence="8">
    <name type="scientific">Leviviridae sp</name>
    <dbReference type="NCBI Taxonomy" id="2027243"/>
    <lineage>
        <taxon>Viruses</taxon>
        <taxon>Riboviria</taxon>
        <taxon>Orthornavirae</taxon>
        <taxon>Lenarviricota</taxon>
        <taxon>Leviviricetes</taxon>
        <taxon>Norzivirales</taxon>
        <taxon>Fiersviridae</taxon>
    </lineage>
</organism>
<dbReference type="InterPro" id="IPR005563">
    <property type="entry name" value="A_protein"/>
</dbReference>
<keyword evidence="2" id="KW-0945">Host-virus interaction</keyword>
<evidence type="ECO:0000313" key="8">
    <source>
        <dbReference type="EMBL" id="QDH89869.1"/>
    </source>
</evidence>
<protein>
    <recommendedName>
        <fullName evidence="9">Maturation</fullName>
    </recommendedName>
</protein>